<dbReference type="GO" id="GO:0006281">
    <property type="term" value="P:DNA repair"/>
    <property type="evidence" value="ECO:0007669"/>
    <property type="project" value="TreeGrafter"/>
</dbReference>
<dbReference type="InterPro" id="IPR003601">
    <property type="entry name" value="Topo_IA_2"/>
</dbReference>
<comment type="similarity">
    <text evidence="2">Belongs to the type IA topoisomerase family.</text>
</comment>
<sequence>MKVIIAEKPSLARNIVSAITNMKTKGGYYEGNGYIVTWAFGHLFSLADIETYNPAPEGTRGWTMQNLPCFPEKFKFELKKDQNKKVDTGVRNQFETIKRLCEREDVDTVINAGDSDREGEIIVRIIVGNANISGKNFKRLWLPDQTNETIISALNEMKDEDEYNNLANEGFARTYIDWLYGVNLTRYATLKTGTLLRVGRVIVPIVKAIYDRDTAIENFVPDIYYAISSKTDVNGEKTELTSKQKFDKNSLEKAKTLCSEYNKFPAVVTGKKVKKDTLSPPKLFSLTKLQNVLGKKYKMPMDKSLAIVQGLYEKGFVTYPRTNSEYLATAEQDKIKKIIGEVRKIGYPVEFKFKKTIFDDKKIESHSALTPTFKIPKKEALTDEEFIVYSTIMRRFAAVFCAEECIAQKTEIKINVGNLEDFALKGTIISQKGWTKFDDYTKKDKILPNLEKGDQFAVNFEPVEKETTPPKHYTIETLNNYLKNPFKEDKASSDENDDEDYRAIFEGLELGTEATRTGIIDNARKSEYILLKKDVYTILPAGRNLINSLMRMNISMDKYKTSQLGQALKKVYRGEIMISDSVKMAQDEIKSVFFAEKLPPEKDTDDGFLGDIAGKCPVCGKDVVRTRFGYGCTGYKDGCKFSINGVICQRVISLSNVKKLLKTGKTYKIENFVSKNGKNFSGYLKLENGRAVFDFND</sequence>
<dbReference type="Proteomes" id="UP000647416">
    <property type="component" value="Unassembled WGS sequence"/>
</dbReference>
<dbReference type="SUPFAM" id="SSF56712">
    <property type="entry name" value="Prokaryotic type I DNA topoisomerase"/>
    <property type="match status" value="1"/>
</dbReference>
<dbReference type="PRINTS" id="PR00417">
    <property type="entry name" value="PRTPISMRASEI"/>
</dbReference>
<evidence type="ECO:0000259" key="12">
    <source>
        <dbReference type="PROSITE" id="PS52039"/>
    </source>
</evidence>
<dbReference type="GO" id="GO:0003917">
    <property type="term" value="F:DNA topoisomerase type I (single strand cut, ATP-independent) activity"/>
    <property type="evidence" value="ECO:0007669"/>
    <property type="project" value="UniProtKB-EC"/>
</dbReference>
<comment type="caution">
    <text evidence="13">The sequence shown here is derived from an EMBL/GenBank/DDBJ whole genome shotgun (WGS) entry which is preliminary data.</text>
</comment>
<keyword evidence="5" id="KW-0238">DNA-binding</keyword>
<reference evidence="13" key="1">
    <citation type="submission" date="2020-08" db="EMBL/GenBank/DDBJ databases">
        <title>Genome public.</title>
        <authorList>
            <person name="Liu C."/>
            <person name="Sun Q."/>
        </authorList>
    </citation>
    <scope>NUCLEOTIDE SEQUENCE</scope>
    <source>
        <strain evidence="13">NSJ-50</strain>
    </source>
</reference>
<dbReference type="InterPro" id="IPR034144">
    <property type="entry name" value="TOPRIM_TopoIII"/>
</dbReference>
<evidence type="ECO:0000256" key="9">
    <source>
        <dbReference type="ARBA" id="ARBA00032235"/>
    </source>
</evidence>
<dbReference type="InterPro" id="IPR006171">
    <property type="entry name" value="TOPRIM_dom"/>
</dbReference>
<dbReference type="EC" id="5.6.2.1" evidence="3"/>
<keyword evidence="4" id="KW-0799">Topoisomerase</keyword>
<dbReference type="RefSeq" id="WP_262431121.1">
    <property type="nucleotide sequence ID" value="NZ_JACRTE010000001.1"/>
</dbReference>
<dbReference type="GO" id="GO:0003677">
    <property type="term" value="F:DNA binding"/>
    <property type="evidence" value="ECO:0007669"/>
    <property type="project" value="UniProtKB-KW"/>
</dbReference>
<dbReference type="AlphaFoldDB" id="A0A926F9R5"/>
<name>A0A926F9R5_9FIRM</name>
<dbReference type="InterPro" id="IPR013497">
    <property type="entry name" value="Topo_IA_cen"/>
</dbReference>
<evidence type="ECO:0000256" key="3">
    <source>
        <dbReference type="ARBA" id="ARBA00012891"/>
    </source>
</evidence>
<evidence type="ECO:0000313" key="13">
    <source>
        <dbReference type="EMBL" id="MBC8595427.1"/>
    </source>
</evidence>
<dbReference type="SMART" id="SM00436">
    <property type="entry name" value="TOP1Bc"/>
    <property type="match status" value="1"/>
</dbReference>
<evidence type="ECO:0000256" key="10">
    <source>
        <dbReference type="ARBA" id="ARBA00032877"/>
    </source>
</evidence>
<feature type="domain" description="Toprim" evidence="11">
    <location>
        <begin position="1"/>
        <end position="145"/>
    </location>
</feature>
<comment type="catalytic activity">
    <reaction evidence="1">
        <text>ATP-independent breakage of single-stranded DNA, followed by passage and rejoining.</text>
        <dbReference type="EC" id="5.6.2.1"/>
    </reaction>
</comment>
<evidence type="ECO:0000256" key="5">
    <source>
        <dbReference type="ARBA" id="ARBA00023125"/>
    </source>
</evidence>
<dbReference type="InterPro" id="IPR025589">
    <property type="entry name" value="Toprim_C_rpt"/>
</dbReference>
<dbReference type="PROSITE" id="PS52039">
    <property type="entry name" value="TOPO_IA_2"/>
    <property type="match status" value="1"/>
</dbReference>
<protein>
    <recommendedName>
        <fullName evidence="3">DNA topoisomerase</fullName>
        <ecNumber evidence="3">5.6.2.1</ecNumber>
    </recommendedName>
    <alternativeName>
        <fullName evidence="10">Omega-protein</fullName>
    </alternativeName>
    <alternativeName>
        <fullName evidence="9">Relaxing enzyme</fullName>
    </alternativeName>
    <alternativeName>
        <fullName evidence="7">Swivelase</fullName>
    </alternativeName>
    <alternativeName>
        <fullName evidence="8">Untwisting enzyme</fullName>
    </alternativeName>
</protein>
<dbReference type="Gene3D" id="2.70.20.10">
    <property type="entry name" value="Topoisomerase I, domain 3"/>
    <property type="match status" value="1"/>
</dbReference>
<dbReference type="SMART" id="SM00493">
    <property type="entry name" value="TOPRIM"/>
    <property type="match status" value="1"/>
</dbReference>
<dbReference type="Pfam" id="PF13342">
    <property type="entry name" value="Toprim_Crpt"/>
    <property type="match status" value="1"/>
</dbReference>
<evidence type="ECO:0000256" key="1">
    <source>
        <dbReference type="ARBA" id="ARBA00000213"/>
    </source>
</evidence>
<dbReference type="PANTHER" id="PTHR11390">
    <property type="entry name" value="PROKARYOTIC DNA TOPOISOMERASE"/>
    <property type="match status" value="1"/>
</dbReference>
<dbReference type="InterPro" id="IPR003602">
    <property type="entry name" value="Topo_IA_DNA-bd_dom"/>
</dbReference>
<dbReference type="GO" id="GO:0043597">
    <property type="term" value="C:cytoplasmic replication fork"/>
    <property type="evidence" value="ECO:0007669"/>
    <property type="project" value="TreeGrafter"/>
</dbReference>
<dbReference type="InterPro" id="IPR013825">
    <property type="entry name" value="Topo_IA_cen_sub2"/>
</dbReference>
<evidence type="ECO:0000256" key="6">
    <source>
        <dbReference type="ARBA" id="ARBA00023235"/>
    </source>
</evidence>
<dbReference type="Gene3D" id="1.10.290.10">
    <property type="entry name" value="Topoisomerase I, domain 4"/>
    <property type="match status" value="1"/>
</dbReference>
<dbReference type="Pfam" id="PF01131">
    <property type="entry name" value="Topoisom_bac"/>
    <property type="match status" value="1"/>
</dbReference>
<dbReference type="EMBL" id="JACRTE010000001">
    <property type="protein sequence ID" value="MBC8595427.1"/>
    <property type="molecule type" value="Genomic_DNA"/>
</dbReference>
<keyword evidence="14" id="KW-1185">Reference proteome</keyword>
<evidence type="ECO:0000256" key="8">
    <source>
        <dbReference type="ARBA" id="ARBA00031985"/>
    </source>
</evidence>
<dbReference type="GO" id="GO:0006310">
    <property type="term" value="P:DNA recombination"/>
    <property type="evidence" value="ECO:0007669"/>
    <property type="project" value="TreeGrafter"/>
</dbReference>
<dbReference type="InterPro" id="IPR013824">
    <property type="entry name" value="Topo_IA_cen_sub1"/>
</dbReference>
<gene>
    <name evidence="13" type="ORF">H8706_00895</name>
</gene>
<dbReference type="PANTHER" id="PTHR11390:SF21">
    <property type="entry name" value="DNA TOPOISOMERASE 3-ALPHA"/>
    <property type="match status" value="1"/>
</dbReference>
<evidence type="ECO:0000256" key="7">
    <source>
        <dbReference type="ARBA" id="ARBA00030003"/>
    </source>
</evidence>
<dbReference type="InterPro" id="IPR000380">
    <property type="entry name" value="Topo_IA"/>
</dbReference>
<feature type="domain" description="Topo IA-type catalytic" evidence="12">
    <location>
        <begin position="163"/>
        <end position="593"/>
    </location>
</feature>
<organism evidence="13 14">
    <name type="scientific">Qingrenia yutianensis</name>
    <dbReference type="NCBI Taxonomy" id="2763676"/>
    <lineage>
        <taxon>Bacteria</taxon>
        <taxon>Bacillati</taxon>
        <taxon>Bacillota</taxon>
        <taxon>Clostridia</taxon>
        <taxon>Eubacteriales</taxon>
        <taxon>Oscillospiraceae</taxon>
        <taxon>Qingrenia</taxon>
    </lineage>
</organism>
<dbReference type="SMART" id="SM00437">
    <property type="entry name" value="TOP1Ac"/>
    <property type="match status" value="1"/>
</dbReference>
<evidence type="ECO:0000256" key="2">
    <source>
        <dbReference type="ARBA" id="ARBA00009446"/>
    </source>
</evidence>
<dbReference type="PROSITE" id="PS50880">
    <property type="entry name" value="TOPRIM"/>
    <property type="match status" value="1"/>
</dbReference>
<dbReference type="CDD" id="cd03362">
    <property type="entry name" value="TOPRIM_TopoIA_TopoIII"/>
    <property type="match status" value="1"/>
</dbReference>
<evidence type="ECO:0000313" key="14">
    <source>
        <dbReference type="Proteomes" id="UP000647416"/>
    </source>
</evidence>
<evidence type="ECO:0000256" key="4">
    <source>
        <dbReference type="ARBA" id="ARBA00023029"/>
    </source>
</evidence>
<proteinExistence type="inferred from homology"/>
<dbReference type="Gene3D" id="1.10.460.10">
    <property type="entry name" value="Topoisomerase I, domain 2"/>
    <property type="match status" value="1"/>
</dbReference>
<accession>A0A926F9R5</accession>
<dbReference type="InterPro" id="IPR023405">
    <property type="entry name" value="Topo_IA_core_domain"/>
</dbReference>
<evidence type="ECO:0000259" key="11">
    <source>
        <dbReference type="PROSITE" id="PS50880"/>
    </source>
</evidence>
<dbReference type="PROSITE" id="PS00396">
    <property type="entry name" value="TOPO_IA_1"/>
    <property type="match status" value="1"/>
</dbReference>
<keyword evidence="6" id="KW-0413">Isomerase</keyword>
<dbReference type="InterPro" id="IPR013826">
    <property type="entry name" value="Topo_IA_cen_sub3"/>
</dbReference>
<dbReference type="Gene3D" id="3.40.50.140">
    <property type="match status" value="1"/>
</dbReference>
<dbReference type="GO" id="GO:0006265">
    <property type="term" value="P:DNA topological change"/>
    <property type="evidence" value="ECO:0007669"/>
    <property type="project" value="InterPro"/>
</dbReference>
<dbReference type="InterPro" id="IPR023406">
    <property type="entry name" value="Topo_IA_AS"/>
</dbReference>
<dbReference type="Pfam" id="PF01751">
    <property type="entry name" value="Toprim"/>
    <property type="match status" value="1"/>
</dbReference>